<feature type="region of interest" description="Disordered" evidence="1">
    <location>
        <begin position="147"/>
        <end position="173"/>
    </location>
</feature>
<dbReference type="GeneID" id="101845471"/>
<feature type="compositionally biased region" description="Polar residues" evidence="1">
    <location>
        <begin position="1631"/>
        <end position="1646"/>
    </location>
</feature>
<dbReference type="Gene3D" id="1.25.10.10">
    <property type="entry name" value="Leucine-rich Repeat Variant"/>
    <property type="match status" value="2"/>
</dbReference>
<organism evidence="3 4">
    <name type="scientific">Aplysia californica</name>
    <name type="common">California sea hare</name>
    <dbReference type="NCBI Taxonomy" id="6500"/>
    <lineage>
        <taxon>Eukaryota</taxon>
        <taxon>Metazoa</taxon>
        <taxon>Spiralia</taxon>
        <taxon>Lophotrochozoa</taxon>
        <taxon>Mollusca</taxon>
        <taxon>Gastropoda</taxon>
        <taxon>Heterobranchia</taxon>
        <taxon>Euthyneura</taxon>
        <taxon>Tectipleura</taxon>
        <taxon>Aplysiida</taxon>
        <taxon>Aplysioidea</taxon>
        <taxon>Aplysiidae</taxon>
        <taxon>Aplysia</taxon>
    </lineage>
</organism>
<feature type="region of interest" description="Disordered" evidence="1">
    <location>
        <begin position="1597"/>
        <end position="1655"/>
    </location>
</feature>
<dbReference type="Pfam" id="PF14726">
    <property type="entry name" value="RTTN_N"/>
    <property type="match status" value="1"/>
</dbReference>
<name>A0ABM0JQY5_APLCA</name>
<feature type="compositionally biased region" description="Polar residues" evidence="1">
    <location>
        <begin position="1605"/>
        <end position="1617"/>
    </location>
</feature>
<feature type="compositionally biased region" description="Low complexity" evidence="1">
    <location>
        <begin position="345"/>
        <end position="359"/>
    </location>
</feature>
<evidence type="ECO:0000313" key="3">
    <source>
        <dbReference type="Proteomes" id="UP000694888"/>
    </source>
</evidence>
<keyword evidence="3" id="KW-1185">Reference proteome</keyword>
<feature type="region of interest" description="Disordered" evidence="1">
    <location>
        <begin position="342"/>
        <end position="418"/>
    </location>
</feature>
<sequence length="2303" mass="251143">MAGNLRRDVDFSGIFRKLGHSLEEIRVRALENILSKLEHQLICDADIVHEKHLYIRLLEWFNFTDCPKKADVFSLLNRLAQHSAGAQLIQDIGGVEFLSQLRQDIEACHRPVIDQILESAMRLPDSREEGHAAECIYQKPSESAVWGASMTSTNDGSRSHLSHPSEAHSAHPAQASIERLGRHNHAGPGYFASTVTAAPLHTKLSAGPETMAPSQDLFMPKFANEGNNCNLFRLSTFPWLPLTHTDQQVIASTNSSLQTKDPNMLIGACEFLADVVFQDFPAELFLQRPEILKNLLSLVSLTAPAEHPVVIQACHTLSAYVHGLQVRIRYFQDPVLYTSKQELNSSSPSLVSSTSSSTSHLAPPPGQGHAGVGLGDRRHRGDGQDGDSSVSASRESSLGLEPSDSNADNDLDLDDGPRLQSQQLTLPQFCVAVLQRALPRLRTAHENLGVSVLELLHGTLTILSSVLDAEVWSDLREPAREVVDRLTDCLDQMCELLGFHHHSNHAVSPINAELGDLSTHRVLYTGLVTTMTRFLLMVPLEKMGSILPEKLKSTLHTVVYDEALAMSQPRCRAVSLAVANSLGLSVPVDYQRVLDVCSSLAKTCVFCLQCETESLKSEELAELAEASVLSLNYHLHLPFVTKFVAFTSKIYSKKKSRPEVLCQCRGVLLQLMAYPNDSVRQACYAAVLAEIKKSLQVNSCKDPKSKAYLGSKFMMNADVLYELSTFGLADTDAKVRTSATDCLHHLLQSQLLMSEGLWQEFMLALTKSLPILQSYTDQSTALGRLLWSMLDPTTSSHNVPLLDKLRGSLRLLYLSDKTLRAQASKHVRWFLSNEQDTEGKMPATGDLEPTKIDSCLILSTPVLIDDDPTRSVFTEEGMKQVFDIFTADPVDPGVKKSAGEQLAIMLKDPHLHALFKSHGGVEIACSVIQQSVVSTAEEADSKQKPDTVAVLPACLSMLHSLARYDYTLRHTLSRDSELYHCLVRVSLLHQSQEQIKSDVSHILTLLLFDEVAKFDIGSGQANVPGTRFSLPAQVIKRYRLPFKPACHHISSPNAASLPDPDTDVMALSGPREMMRAAWNVAWQGGLHQLLDSFSTRLFSDTASEFSSSLALSPIDRTVLKTSSVSWMLQAKVKAIEEASSHGQVVAALDRMSSYVTGVRIPVVSEFFCSADWYSALEKFLQVTPSSASDQSLLLQILRFISAVLRCVSPRLSASGPSTLPSPLSWLVEKLYQPNSPLVSLMARPFSAASSSSPEGGESGSHVKRSLDKELLHYITSINNHFPYQLCQRARPGQVRGDLVRKLQHRLNITDAPHFYNLASLEGTLACLMHVTARPGWCKQCSELDATSLCSQLLNSLLEVVWSFHIGRGGTSRSFMGKGVTKSTALCLRHLAHEMINNSEDQEWVKNWLYTRRDSVAGSDQGLDWLLTLWAYRDAEVRAAGVGIAVALTSCEAGRLLVAANSKHVPGGVWAAAFSILLDPSECSMVCQQAALLLVNLTSQSMPSGDLETGPGTWQGPLVTDTDYQVMLVGVDALIALLSHTNFYSVAADLLTSLYTPSVIQPILVTTELPLVLESTANSSLSSSDASSLDRTGATALTSVSSLSTHPTPNITARSKTLSTDRSKASGLAALQENSLSSSSNMETPRGSQGDVPQERVHARPATTVQTTVPEGQNIATPGVLCAVVKLMTNLVNLTPQRSLSDMKSHSLITSLLNAVDPGLVQVLCEEMTAGQMGSACALNLMDFLRMYGAVADLLTSCVVLDTNTRMELLRHSSGLTSLASLLLLQWREKDDLGEVCLNVSVSVLDLLTSLLQTAGQPALTTLTSVVGQIWAPLTESLGCMLEENSSSRATQHAACLNFLGLLCCEEAKSLVKNPDRICESASLSELLDAPLCVEEAGTESGNPEEKTAGRLLCKVLVGLFDTVTSSAGEEKRRAGGQRSGVRLRVVSTLKSLLAVSQSAKVTALEAGLVESTIEHVKQTHAQLSLETLGMVKSGGKKEEPFLQEIIIMFDFLRNFMCGNADVKVACFHSGLTTIAQRLWSWCQEDPALMSSALSLLMAYTAHCDSAASSLTTTMSAQTTGKTSGQGSLLHYILRLAQRELDRDECSPTLRQAFTLLTNLVLSAECRNVLWKNSFLNQFSNLNPRRKRGKVRVVVETLWCELLLALSFSVDGQQIILKIPDVLTVLLDMMEVGSTRCQHCATLIVRNLCCHAPNKPKLLAADKLVSMLVQQIEKKEEGSTQLVASSALWALVYNNHKARVQVKSASVAPRLAESLHDLQASGSMSQVTVSSCENLKAIINAVRD</sequence>
<dbReference type="PANTHER" id="PTHR31691:SF1">
    <property type="entry name" value="ROTATIN"/>
    <property type="match status" value="1"/>
</dbReference>
<dbReference type="InterPro" id="IPR011989">
    <property type="entry name" value="ARM-like"/>
</dbReference>
<dbReference type="InterPro" id="IPR030791">
    <property type="entry name" value="Rotatin"/>
</dbReference>
<dbReference type="Proteomes" id="UP000694888">
    <property type="component" value="Unplaced"/>
</dbReference>
<protein>
    <submittedName>
        <fullName evidence="4">Rotatin</fullName>
    </submittedName>
</protein>
<dbReference type="SUPFAM" id="SSF48371">
    <property type="entry name" value="ARM repeat"/>
    <property type="match status" value="2"/>
</dbReference>
<reference evidence="4" key="1">
    <citation type="submission" date="2025-08" db="UniProtKB">
        <authorList>
            <consortium name="RefSeq"/>
        </authorList>
    </citation>
    <scope>IDENTIFICATION</scope>
</reference>
<gene>
    <name evidence="4" type="primary">LOC101845471</name>
</gene>
<feature type="domain" description="Rotatin N-terminal" evidence="2">
    <location>
        <begin position="24"/>
        <end position="118"/>
    </location>
</feature>
<evidence type="ECO:0000313" key="4">
    <source>
        <dbReference type="RefSeq" id="XP_005099466.1"/>
    </source>
</evidence>
<accession>A0ABM0JQY5</accession>
<dbReference type="InterPro" id="IPR029249">
    <property type="entry name" value="Rotatin_N"/>
</dbReference>
<evidence type="ECO:0000256" key="1">
    <source>
        <dbReference type="SAM" id="MobiDB-lite"/>
    </source>
</evidence>
<dbReference type="RefSeq" id="XP_005099466.1">
    <property type="nucleotide sequence ID" value="XM_005099409.3"/>
</dbReference>
<evidence type="ECO:0000259" key="2">
    <source>
        <dbReference type="Pfam" id="PF14726"/>
    </source>
</evidence>
<proteinExistence type="predicted"/>
<dbReference type="InterPro" id="IPR016024">
    <property type="entry name" value="ARM-type_fold"/>
</dbReference>
<dbReference type="PANTHER" id="PTHR31691">
    <property type="entry name" value="ROTATIN"/>
    <property type="match status" value="1"/>
</dbReference>